<sequence length="94" mass="10743">MESIKNILARRQTAKGQATPHQQLAVEIAESFGDVSHIGVYLKICKQFDLNAVRKVWRETLETRAQNPGAYFTKIIYDNHHLPKSDTAAKNKRH</sequence>
<organism evidence="1 2">
    <name type="scientific">Candidatus Jacksonbacteria bacterium RIFCSPLOWO2_02_FULL_44_20</name>
    <dbReference type="NCBI Taxonomy" id="1798460"/>
    <lineage>
        <taxon>Bacteria</taxon>
        <taxon>Candidatus Jacksoniibacteriota</taxon>
    </lineage>
</organism>
<reference evidence="1 2" key="1">
    <citation type="journal article" date="2016" name="Nat. Commun.">
        <title>Thousands of microbial genomes shed light on interconnected biogeochemical processes in an aquifer system.</title>
        <authorList>
            <person name="Anantharaman K."/>
            <person name="Brown C.T."/>
            <person name="Hug L.A."/>
            <person name="Sharon I."/>
            <person name="Castelle C.J."/>
            <person name="Probst A.J."/>
            <person name="Thomas B.C."/>
            <person name="Singh A."/>
            <person name="Wilkins M.J."/>
            <person name="Karaoz U."/>
            <person name="Brodie E.L."/>
            <person name="Williams K.H."/>
            <person name="Hubbard S.S."/>
            <person name="Banfield J.F."/>
        </authorList>
    </citation>
    <scope>NUCLEOTIDE SEQUENCE [LARGE SCALE GENOMIC DNA]</scope>
</reference>
<accession>A0A1G2A6Y7</accession>
<proteinExistence type="predicted"/>
<dbReference type="Proteomes" id="UP000178315">
    <property type="component" value="Unassembled WGS sequence"/>
</dbReference>
<comment type="caution">
    <text evidence="1">The sequence shown here is derived from an EMBL/GenBank/DDBJ whole genome shotgun (WGS) entry which is preliminary data.</text>
</comment>
<name>A0A1G2A6Y7_9BACT</name>
<evidence type="ECO:0000313" key="2">
    <source>
        <dbReference type="Proteomes" id="UP000178315"/>
    </source>
</evidence>
<gene>
    <name evidence="1" type="ORF">A3H61_04470</name>
</gene>
<dbReference type="AlphaFoldDB" id="A0A1G2A6Y7"/>
<dbReference type="EMBL" id="MHJU01000040">
    <property type="protein sequence ID" value="OGY72236.1"/>
    <property type="molecule type" value="Genomic_DNA"/>
</dbReference>
<evidence type="ECO:0000313" key="1">
    <source>
        <dbReference type="EMBL" id="OGY72236.1"/>
    </source>
</evidence>
<protein>
    <submittedName>
        <fullName evidence="1">Uncharacterized protein</fullName>
    </submittedName>
</protein>